<gene>
    <name evidence="1" type="ORF">PHMEG_00032018</name>
</gene>
<accession>A0A225UWX6</accession>
<proteinExistence type="predicted"/>
<dbReference type="Proteomes" id="UP000198211">
    <property type="component" value="Unassembled WGS sequence"/>
</dbReference>
<evidence type="ECO:0000313" key="1">
    <source>
        <dbReference type="EMBL" id="OWY97442.1"/>
    </source>
</evidence>
<protein>
    <submittedName>
        <fullName evidence="1">Uncharacterized protein</fullName>
    </submittedName>
</protein>
<name>A0A225UWX6_9STRA</name>
<dbReference type="EMBL" id="NBNE01010448">
    <property type="protein sequence ID" value="OWY97442.1"/>
    <property type="molecule type" value="Genomic_DNA"/>
</dbReference>
<comment type="caution">
    <text evidence="1">The sequence shown here is derived from an EMBL/GenBank/DDBJ whole genome shotgun (WGS) entry which is preliminary data.</text>
</comment>
<organism evidence="1 2">
    <name type="scientific">Phytophthora megakarya</name>
    <dbReference type="NCBI Taxonomy" id="4795"/>
    <lineage>
        <taxon>Eukaryota</taxon>
        <taxon>Sar</taxon>
        <taxon>Stramenopiles</taxon>
        <taxon>Oomycota</taxon>
        <taxon>Peronosporomycetes</taxon>
        <taxon>Peronosporales</taxon>
        <taxon>Peronosporaceae</taxon>
        <taxon>Phytophthora</taxon>
    </lineage>
</organism>
<evidence type="ECO:0000313" key="2">
    <source>
        <dbReference type="Proteomes" id="UP000198211"/>
    </source>
</evidence>
<reference evidence="2" key="1">
    <citation type="submission" date="2017-03" db="EMBL/GenBank/DDBJ databases">
        <title>Phytopthora megakarya and P. palmivora, two closely related causual agents of cacao black pod achieved similar genome size and gene model numbers by different mechanisms.</title>
        <authorList>
            <person name="Ali S."/>
            <person name="Shao J."/>
            <person name="Larry D.J."/>
            <person name="Kronmiller B."/>
            <person name="Shen D."/>
            <person name="Strem M.D."/>
            <person name="Melnick R.L."/>
            <person name="Guiltinan M.J."/>
            <person name="Tyler B.M."/>
            <person name="Meinhardt L.W."/>
            <person name="Bailey B.A."/>
        </authorList>
    </citation>
    <scope>NUCLEOTIDE SEQUENCE [LARGE SCALE GENOMIC DNA]</scope>
    <source>
        <strain evidence="2">zdho120</strain>
    </source>
</reference>
<dbReference type="AlphaFoldDB" id="A0A225UWX6"/>
<keyword evidence="2" id="KW-1185">Reference proteome</keyword>
<sequence length="86" mass="9701">MHQLKARVDSEVLPKWTNVMFPALTNYCEDKFLEAHISKVTKSKCAEMMKKVSVVSHFLAKRLATASAELVNGVDLWEPLLEVLGQ</sequence>